<evidence type="ECO:0000256" key="9">
    <source>
        <dbReference type="SAM" id="Phobius"/>
    </source>
</evidence>
<feature type="transmembrane region" description="Helical" evidence="9">
    <location>
        <begin position="72"/>
        <end position="98"/>
    </location>
</feature>
<dbReference type="InterPro" id="IPR036890">
    <property type="entry name" value="HATPase_C_sf"/>
</dbReference>
<reference evidence="12" key="2">
    <citation type="submission" date="2021-09" db="EMBL/GenBank/DDBJ databases">
        <authorList>
            <person name="Gilroy R."/>
        </authorList>
    </citation>
    <scope>NUCLEOTIDE SEQUENCE</scope>
    <source>
        <strain evidence="12">ChiGjej5B5-22894</strain>
    </source>
</reference>
<dbReference type="CDD" id="cd16917">
    <property type="entry name" value="HATPase_UhpB-NarQ-NarX-like"/>
    <property type="match status" value="1"/>
</dbReference>
<feature type="domain" description="Signal transduction histidine kinase subgroup 3 dimerisation and phosphoacceptor" evidence="11">
    <location>
        <begin position="206"/>
        <end position="267"/>
    </location>
</feature>
<reference evidence="12" key="1">
    <citation type="journal article" date="2021" name="PeerJ">
        <title>Extensive microbial diversity within the chicken gut microbiome revealed by metagenomics and culture.</title>
        <authorList>
            <person name="Gilroy R."/>
            <person name="Ravi A."/>
            <person name="Getino M."/>
            <person name="Pursley I."/>
            <person name="Horton D.L."/>
            <person name="Alikhan N.F."/>
            <person name="Baker D."/>
            <person name="Gharbi K."/>
            <person name="Hall N."/>
            <person name="Watson M."/>
            <person name="Adriaenssens E.M."/>
            <person name="Foster-Nyarko E."/>
            <person name="Jarju S."/>
            <person name="Secka A."/>
            <person name="Antonio M."/>
            <person name="Oren A."/>
            <person name="Chaudhuri R.R."/>
            <person name="La Ragione R."/>
            <person name="Hildebrand F."/>
            <person name="Pallen M.J."/>
        </authorList>
    </citation>
    <scope>NUCLEOTIDE SEQUENCE</scope>
    <source>
        <strain evidence="12">ChiGjej5B5-22894</strain>
    </source>
</reference>
<keyword evidence="3" id="KW-0597">Phosphoprotein</keyword>
<keyword evidence="8" id="KW-0902">Two-component regulatory system</keyword>
<keyword evidence="9" id="KW-1133">Transmembrane helix</keyword>
<protein>
    <recommendedName>
        <fullName evidence="2">histidine kinase</fullName>
        <ecNumber evidence="2">2.7.13.3</ecNumber>
    </recommendedName>
</protein>
<dbReference type="EC" id="2.7.13.3" evidence="2"/>
<sequence length="409" mass="42952">MRSAGCSRSASEERAVLILRDTDPGRAGDGFFSLSRRERILLLILLCGSVLVDFLLLSTAPTGSSSDVVAVLAPVIAAGIFTLSPPAGALSLLTVSLAQTFDGDSGSETLMLALAAGLVTYTSPRWFSAAYVLAGALLISLAAARSGSLTAAAVPALLAIGLASALIGRALRRAQQRSAAQAAHIARITEEREKSLRTREGEIAAERSRIADELHDIIAHDLTIISMQARVLEGSASPSDRAIAVDAIRERSAQALADIRRALLIVRKDSPEPSSMGTAEHRDTIAATLDALRSSLAQGSLQIDSSLSPGTELSEAIEQTAVHVLREGCTNAIKHGSDPPSVSIDIRSSADSLSITVSNMLPAQDAPASTESGGYGLVRLRERTSLHGGELSTREEAGRFRLRARLPLR</sequence>
<keyword evidence="9" id="KW-0472">Membrane</keyword>
<keyword evidence="9" id="KW-0812">Transmembrane</keyword>
<dbReference type="AlphaFoldDB" id="A0A921MUA7"/>
<gene>
    <name evidence="12" type="ORF">K8V81_00900</name>
</gene>
<name>A0A921MUA7_9MICO</name>
<evidence type="ECO:0000256" key="7">
    <source>
        <dbReference type="ARBA" id="ARBA00022840"/>
    </source>
</evidence>
<feature type="domain" description="Histidine kinase/HSP90-like ATPase" evidence="10">
    <location>
        <begin position="319"/>
        <end position="408"/>
    </location>
</feature>
<dbReference type="GO" id="GO:0000155">
    <property type="term" value="F:phosphorelay sensor kinase activity"/>
    <property type="evidence" value="ECO:0007669"/>
    <property type="project" value="InterPro"/>
</dbReference>
<dbReference type="PANTHER" id="PTHR24421">
    <property type="entry name" value="NITRATE/NITRITE SENSOR PROTEIN NARX-RELATED"/>
    <property type="match status" value="1"/>
</dbReference>
<dbReference type="Gene3D" id="3.30.565.10">
    <property type="entry name" value="Histidine kinase-like ATPase, C-terminal domain"/>
    <property type="match status" value="1"/>
</dbReference>
<keyword evidence="6 12" id="KW-0418">Kinase</keyword>
<evidence type="ECO:0000313" key="12">
    <source>
        <dbReference type="EMBL" id="HJG90259.1"/>
    </source>
</evidence>
<evidence type="ECO:0000256" key="3">
    <source>
        <dbReference type="ARBA" id="ARBA00022553"/>
    </source>
</evidence>
<keyword evidence="5" id="KW-0547">Nucleotide-binding</keyword>
<feature type="transmembrane region" description="Helical" evidence="9">
    <location>
        <begin position="110"/>
        <end position="143"/>
    </location>
</feature>
<accession>A0A921MUA7</accession>
<evidence type="ECO:0000259" key="11">
    <source>
        <dbReference type="Pfam" id="PF07730"/>
    </source>
</evidence>
<evidence type="ECO:0000256" key="2">
    <source>
        <dbReference type="ARBA" id="ARBA00012438"/>
    </source>
</evidence>
<dbReference type="SUPFAM" id="SSF55874">
    <property type="entry name" value="ATPase domain of HSP90 chaperone/DNA topoisomerase II/histidine kinase"/>
    <property type="match status" value="1"/>
</dbReference>
<evidence type="ECO:0000256" key="6">
    <source>
        <dbReference type="ARBA" id="ARBA00022777"/>
    </source>
</evidence>
<proteinExistence type="predicted"/>
<evidence type="ECO:0000313" key="13">
    <source>
        <dbReference type="Proteomes" id="UP000742460"/>
    </source>
</evidence>
<dbReference type="Pfam" id="PF02518">
    <property type="entry name" value="HATPase_c"/>
    <property type="match status" value="1"/>
</dbReference>
<dbReference type="InterPro" id="IPR050482">
    <property type="entry name" value="Sensor_HK_TwoCompSys"/>
</dbReference>
<comment type="caution">
    <text evidence="12">The sequence shown here is derived from an EMBL/GenBank/DDBJ whole genome shotgun (WGS) entry which is preliminary data.</text>
</comment>
<feature type="transmembrane region" description="Helical" evidence="9">
    <location>
        <begin position="40"/>
        <end position="60"/>
    </location>
</feature>
<comment type="catalytic activity">
    <reaction evidence="1">
        <text>ATP + protein L-histidine = ADP + protein N-phospho-L-histidine.</text>
        <dbReference type="EC" id="2.7.13.3"/>
    </reaction>
</comment>
<dbReference type="Gene3D" id="1.20.5.1930">
    <property type="match status" value="1"/>
</dbReference>
<dbReference type="InterPro" id="IPR003594">
    <property type="entry name" value="HATPase_dom"/>
</dbReference>
<dbReference type="EMBL" id="DYUE01000028">
    <property type="protein sequence ID" value="HJG90259.1"/>
    <property type="molecule type" value="Genomic_DNA"/>
</dbReference>
<dbReference type="PANTHER" id="PTHR24421:SF10">
    <property type="entry name" value="NITRATE_NITRITE SENSOR PROTEIN NARQ"/>
    <property type="match status" value="1"/>
</dbReference>
<keyword evidence="4" id="KW-0808">Transferase</keyword>
<dbReference type="GO" id="GO:0005524">
    <property type="term" value="F:ATP binding"/>
    <property type="evidence" value="ECO:0007669"/>
    <property type="project" value="UniProtKB-KW"/>
</dbReference>
<organism evidence="12 13">
    <name type="scientific">Brachybacterium massiliense</name>
    <dbReference type="NCBI Taxonomy" id="1755098"/>
    <lineage>
        <taxon>Bacteria</taxon>
        <taxon>Bacillati</taxon>
        <taxon>Actinomycetota</taxon>
        <taxon>Actinomycetes</taxon>
        <taxon>Micrococcales</taxon>
        <taxon>Dermabacteraceae</taxon>
        <taxon>Brachybacterium</taxon>
    </lineage>
</organism>
<evidence type="ECO:0000259" key="10">
    <source>
        <dbReference type="Pfam" id="PF02518"/>
    </source>
</evidence>
<feature type="transmembrane region" description="Helical" evidence="9">
    <location>
        <begin position="149"/>
        <end position="168"/>
    </location>
</feature>
<dbReference type="GO" id="GO:0016020">
    <property type="term" value="C:membrane"/>
    <property type="evidence" value="ECO:0007669"/>
    <property type="project" value="InterPro"/>
</dbReference>
<dbReference type="Pfam" id="PF07730">
    <property type="entry name" value="HisKA_3"/>
    <property type="match status" value="1"/>
</dbReference>
<evidence type="ECO:0000256" key="4">
    <source>
        <dbReference type="ARBA" id="ARBA00022679"/>
    </source>
</evidence>
<evidence type="ECO:0000256" key="5">
    <source>
        <dbReference type="ARBA" id="ARBA00022741"/>
    </source>
</evidence>
<dbReference type="GO" id="GO:0046983">
    <property type="term" value="F:protein dimerization activity"/>
    <property type="evidence" value="ECO:0007669"/>
    <property type="project" value="InterPro"/>
</dbReference>
<dbReference type="InterPro" id="IPR011712">
    <property type="entry name" value="Sig_transdc_His_kin_sub3_dim/P"/>
</dbReference>
<keyword evidence="7" id="KW-0067">ATP-binding</keyword>
<evidence type="ECO:0000256" key="8">
    <source>
        <dbReference type="ARBA" id="ARBA00023012"/>
    </source>
</evidence>
<evidence type="ECO:0000256" key="1">
    <source>
        <dbReference type="ARBA" id="ARBA00000085"/>
    </source>
</evidence>
<dbReference type="Proteomes" id="UP000742460">
    <property type="component" value="Unassembled WGS sequence"/>
</dbReference>